<dbReference type="InterPro" id="IPR036249">
    <property type="entry name" value="Thioredoxin-like_sf"/>
</dbReference>
<dbReference type="Proteomes" id="UP000593566">
    <property type="component" value="Unassembled WGS sequence"/>
</dbReference>
<dbReference type="PROSITE" id="PS50405">
    <property type="entry name" value="GST_CTER"/>
    <property type="match status" value="1"/>
</dbReference>
<dbReference type="InterPro" id="IPR011701">
    <property type="entry name" value="MFS"/>
</dbReference>
<feature type="domain" description="Major facilitator superfamily (MFS) profile" evidence="8">
    <location>
        <begin position="55"/>
        <end position="487"/>
    </location>
</feature>
<dbReference type="GeneID" id="59334694"/>
<feature type="transmembrane region" description="Helical" evidence="5">
    <location>
        <begin position="151"/>
        <end position="172"/>
    </location>
</feature>
<evidence type="ECO:0000259" key="7">
    <source>
        <dbReference type="PROSITE" id="PS50405"/>
    </source>
</evidence>
<dbReference type="CDD" id="cd03046">
    <property type="entry name" value="GST_N_GTT1_like"/>
    <property type="match status" value="1"/>
</dbReference>
<evidence type="ECO:0000259" key="8">
    <source>
        <dbReference type="PROSITE" id="PS50850"/>
    </source>
</evidence>
<feature type="transmembrane region" description="Helical" evidence="5">
    <location>
        <begin position="205"/>
        <end position="228"/>
    </location>
</feature>
<feature type="transmembrane region" description="Helical" evidence="5">
    <location>
        <begin position="121"/>
        <end position="139"/>
    </location>
</feature>
<name>A0A8H6F7J6_9LECA</name>
<comment type="subcellular location">
    <subcellularLocation>
        <location evidence="1">Membrane</location>
        <topology evidence="1">Multi-pass membrane protein</topology>
    </subcellularLocation>
</comment>
<evidence type="ECO:0000256" key="5">
    <source>
        <dbReference type="SAM" id="Phobius"/>
    </source>
</evidence>
<dbReference type="InterPro" id="IPR004045">
    <property type="entry name" value="Glutathione_S-Trfase_N"/>
</dbReference>
<feature type="transmembrane region" description="Helical" evidence="5">
    <location>
        <begin position="49"/>
        <end position="71"/>
    </location>
</feature>
<dbReference type="Pfam" id="PF07690">
    <property type="entry name" value="MFS_1"/>
    <property type="match status" value="1"/>
</dbReference>
<feature type="transmembrane region" description="Helical" evidence="5">
    <location>
        <begin position="456"/>
        <end position="482"/>
    </location>
</feature>
<keyword evidence="10" id="KW-1185">Reference proteome</keyword>
<dbReference type="GO" id="GO:0005886">
    <property type="term" value="C:plasma membrane"/>
    <property type="evidence" value="ECO:0007669"/>
    <property type="project" value="TreeGrafter"/>
</dbReference>
<dbReference type="InterPro" id="IPR036282">
    <property type="entry name" value="Glutathione-S-Trfase_C_sf"/>
</dbReference>
<dbReference type="PANTHER" id="PTHR23502">
    <property type="entry name" value="MAJOR FACILITATOR SUPERFAMILY"/>
    <property type="match status" value="1"/>
</dbReference>
<dbReference type="SUPFAM" id="SSF47616">
    <property type="entry name" value="GST C-terminal domain-like"/>
    <property type="match status" value="1"/>
</dbReference>
<dbReference type="Gene3D" id="3.40.30.10">
    <property type="entry name" value="Glutaredoxin"/>
    <property type="match status" value="1"/>
</dbReference>
<dbReference type="InterPro" id="IPR020846">
    <property type="entry name" value="MFS_dom"/>
</dbReference>
<feature type="domain" description="GST N-terminal" evidence="6">
    <location>
        <begin position="538"/>
        <end position="629"/>
    </location>
</feature>
<dbReference type="Gene3D" id="1.20.1250.20">
    <property type="entry name" value="MFS general substrate transporter like domains"/>
    <property type="match status" value="1"/>
</dbReference>
<evidence type="ECO:0000256" key="2">
    <source>
        <dbReference type="ARBA" id="ARBA00022692"/>
    </source>
</evidence>
<keyword evidence="4 5" id="KW-0472">Membrane</keyword>
<comment type="caution">
    <text evidence="9">The sequence shown here is derived from an EMBL/GenBank/DDBJ whole genome shotgun (WGS) entry which is preliminary data.</text>
</comment>
<evidence type="ECO:0008006" key="11">
    <source>
        <dbReference type="Google" id="ProtNLM"/>
    </source>
</evidence>
<dbReference type="SUPFAM" id="SSF103473">
    <property type="entry name" value="MFS general substrate transporter"/>
    <property type="match status" value="1"/>
</dbReference>
<dbReference type="AlphaFoldDB" id="A0A8H6F7J6"/>
<dbReference type="EMBL" id="JACCJB010000024">
    <property type="protein sequence ID" value="KAF6217881.1"/>
    <property type="molecule type" value="Genomic_DNA"/>
</dbReference>
<proteinExistence type="predicted"/>
<accession>A0A8H6F7J6</accession>
<evidence type="ECO:0000313" key="10">
    <source>
        <dbReference type="Proteomes" id="UP000593566"/>
    </source>
</evidence>
<dbReference type="Gene3D" id="1.20.1050.10">
    <property type="match status" value="1"/>
</dbReference>
<evidence type="ECO:0000256" key="3">
    <source>
        <dbReference type="ARBA" id="ARBA00022989"/>
    </source>
</evidence>
<evidence type="ECO:0000259" key="6">
    <source>
        <dbReference type="PROSITE" id="PS50404"/>
    </source>
</evidence>
<feature type="transmembrane region" description="Helical" evidence="5">
    <location>
        <begin position="91"/>
        <end position="109"/>
    </location>
</feature>
<dbReference type="GO" id="GO:0022857">
    <property type="term" value="F:transmembrane transporter activity"/>
    <property type="evidence" value="ECO:0007669"/>
    <property type="project" value="InterPro"/>
</dbReference>
<feature type="transmembrane region" description="Helical" evidence="5">
    <location>
        <begin position="367"/>
        <end position="386"/>
    </location>
</feature>
<sequence length="723" mass="80266">MGYEKDAAPVSHQIEAYPAASNENPEDLAGQHLLPAPSNDPKDPLNWPMALKILVLIQVSLLSSLGGINTAMINPAYVPMAKELHISTIRASYQTTVCIALAGVAPFLWVPLSNKYGRRPVLLGTTLLAFVSILGSAYAKTFNQLIAARVLNGLFPAVFALGPAVVVDMFFVHQRGRAMGVFTVTTVNGSHIAPLLGGPIGQYLGWRWCFKFGAICDGVMFFIVLFCLPETLYVRPEAESQQHHPKPKYSKIAFLDGLKIRDRTPDTPLRWNHFVLPVFRLAGKSRVVYPALYYATQYGFASILPAVTVASIFSKEFKWDTLQIGLGYGGALTIGGSLGELAAGLVLDSIVKAKMRKTVRFQPEIRLQAIWHGEILVPAGLLIYGFTMQDKTSWVGPLMGMGIAAFGLQVITTTCYTYATDCHREQSNDVAQLFNFIRQTFGFTFAFYAVDLCDTIGYQFTFLLFAILGSVLAFIPILGLIGRAKRQLRERKSGVVERVARGPDGHTLDYKSYVKRTASLRFHFTYSLNQEAMKPEQKAKITLYWLEKSRSQRILWLLEELHLTYALKTYKRQNMLAPPELRSVHPLGKSPLVSVESADDDATPTKKPLVLAESGFIVEYLIDHFGPWLAPERFLTPNLKAQFDFLESQLATSPDEGEFLCGADLTGADIMMSFPLAAAKSKGLFTEKEHPKLCAYVDRLEARDGYKKAVQKIVDVEGSYEML</sequence>
<evidence type="ECO:0000256" key="4">
    <source>
        <dbReference type="ARBA" id="ARBA00023136"/>
    </source>
</evidence>
<keyword evidence="3 5" id="KW-1133">Transmembrane helix</keyword>
<dbReference type="InterPro" id="IPR004046">
    <property type="entry name" value="GST_C"/>
</dbReference>
<dbReference type="Pfam" id="PF02798">
    <property type="entry name" value="GST_N"/>
    <property type="match status" value="1"/>
</dbReference>
<dbReference type="PANTHER" id="PTHR23502:SF181">
    <property type="entry name" value="MAJOR FACILITATOR SUPERFAMILY (MFS) PROFILE DOMAIN-CONTAINING PROTEIN"/>
    <property type="match status" value="1"/>
</dbReference>
<reference evidence="9 10" key="1">
    <citation type="journal article" date="2020" name="Genomics">
        <title>Complete, high-quality genomes from long-read metagenomic sequencing of two wolf lichen thalli reveals enigmatic genome architecture.</title>
        <authorList>
            <person name="McKenzie S.K."/>
            <person name="Walston R.F."/>
            <person name="Allen J.L."/>
        </authorList>
    </citation>
    <scope>NUCLEOTIDE SEQUENCE [LARGE SCALE GENOMIC DNA]</scope>
    <source>
        <strain evidence="9">WasteWater1</strain>
    </source>
</reference>
<dbReference type="PROSITE" id="PS50850">
    <property type="entry name" value="MFS"/>
    <property type="match status" value="1"/>
</dbReference>
<dbReference type="Pfam" id="PF00043">
    <property type="entry name" value="GST_C"/>
    <property type="match status" value="1"/>
</dbReference>
<feature type="domain" description="GST C-terminal" evidence="7">
    <location>
        <begin position="603"/>
        <end position="723"/>
    </location>
</feature>
<dbReference type="RefSeq" id="XP_037147316.1">
    <property type="nucleotide sequence ID" value="XM_037297191.1"/>
</dbReference>
<gene>
    <name evidence="9" type="ORF">HO133_006293</name>
</gene>
<feature type="transmembrane region" description="Helical" evidence="5">
    <location>
        <begin position="291"/>
        <end position="313"/>
    </location>
</feature>
<feature type="transmembrane region" description="Helical" evidence="5">
    <location>
        <begin position="325"/>
        <end position="347"/>
    </location>
</feature>
<dbReference type="InterPro" id="IPR036259">
    <property type="entry name" value="MFS_trans_sf"/>
</dbReference>
<keyword evidence="2 5" id="KW-0812">Transmembrane</keyword>
<protein>
    <recommendedName>
        <fullName evidence="11">Major facilitator superfamily (MFS) profile domain-containing protein</fullName>
    </recommendedName>
</protein>
<dbReference type="SUPFAM" id="SSF52833">
    <property type="entry name" value="Thioredoxin-like"/>
    <property type="match status" value="1"/>
</dbReference>
<feature type="transmembrane region" description="Helical" evidence="5">
    <location>
        <begin position="430"/>
        <end position="450"/>
    </location>
</feature>
<evidence type="ECO:0000256" key="1">
    <source>
        <dbReference type="ARBA" id="ARBA00004141"/>
    </source>
</evidence>
<dbReference type="PROSITE" id="PS50404">
    <property type="entry name" value="GST_NTER"/>
    <property type="match status" value="1"/>
</dbReference>
<organism evidence="9 10">
    <name type="scientific">Letharia lupina</name>
    <dbReference type="NCBI Taxonomy" id="560253"/>
    <lineage>
        <taxon>Eukaryota</taxon>
        <taxon>Fungi</taxon>
        <taxon>Dikarya</taxon>
        <taxon>Ascomycota</taxon>
        <taxon>Pezizomycotina</taxon>
        <taxon>Lecanoromycetes</taxon>
        <taxon>OSLEUM clade</taxon>
        <taxon>Lecanoromycetidae</taxon>
        <taxon>Lecanorales</taxon>
        <taxon>Lecanorineae</taxon>
        <taxon>Parmeliaceae</taxon>
        <taxon>Letharia</taxon>
    </lineage>
</organism>
<dbReference type="InterPro" id="IPR010987">
    <property type="entry name" value="Glutathione-S-Trfase_C-like"/>
</dbReference>
<evidence type="ECO:0000313" key="9">
    <source>
        <dbReference type="EMBL" id="KAF6217881.1"/>
    </source>
</evidence>
<feature type="transmembrane region" description="Helical" evidence="5">
    <location>
        <begin position="398"/>
        <end position="418"/>
    </location>
</feature>